<dbReference type="PANTHER" id="PTHR36302">
    <property type="entry name" value="BLR7088 PROTEIN"/>
    <property type="match status" value="1"/>
</dbReference>
<dbReference type="OrthoDB" id="9796962at2"/>
<dbReference type="Gene3D" id="2.60.40.1890">
    <property type="entry name" value="PCu(A)C copper chaperone"/>
    <property type="match status" value="1"/>
</dbReference>
<sequence length="136" mass="15514">MKQLVAFFLILLSSFTWSSQAEHIFIENAWMPIAPTNSTVRAVYLSIQNNSNHLAKLTKVHSPNSQTIELHTHQHQDGMMKMRKLDYITIPANGKITLKPHGDHLMLFDFHTTDNFPITLEFADGSHITTTVKQTK</sequence>
<dbReference type="Proteomes" id="UP000251647">
    <property type="component" value="Unassembled WGS sequence"/>
</dbReference>
<evidence type="ECO:0000313" key="1">
    <source>
        <dbReference type="EMBL" id="SPY44155.1"/>
    </source>
</evidence>
<organism evidence="1 2">
    <name type="scientific">Photobacterium damselae</name>
    <dbReference type="NCBI Taxonomy" id="38293"/>
    <lineage>
        <taxon>Bacteria</taxon>
        <taxon>Pseudomonadati</taxon>
        <taxon>Pseudomonadota</taxon>
        <taxon>Gammaproteobacteria</taxon>
        <taxon>Vibrionales</taxon>
        <taxon>Vibrionaceae</taxon>
        <taxon>Photobacterium</taxon>
    </lineage>
</organism>
<protein>
    <submittedName>
        <fullName evidence="1">Uncharacterized protein conserved in bacteria</fullName>
    </submittedName>
</protein>
<proteinExistence type="predicted"/>
<dbReference type="RefSeq" id="WP_050787830.1">
    <property type="nucleotide sequence ID" value="NZ_JAATTX010000003.1"/>
</dbReference>
<dbReference type="InterPro" id="IPR007410">
    <property type="entry name" value="LpqE-like"/>
</dbReference>
<dbReference type="SUPFAM" id="SSF110087">
    <property type="entry name" value="DR1885-like metal-binding protein"/>
    <property type="match status" value="1"/>
</dbReference>
<dbReference type="PANTHER" id="PTHR36302:SF1">
    <property type="entry name" value="COPPER CHAPERONE PCU(A)C"/>
    <property type="match status" value="1"/>
</dbReference>
<dbReference type="GeneID" id="93399965"/>
<dbReference type="InterPro" id="IPR058248">
    <property type="entry name" value="Lxx211020-like"/>
</dbReference>
<dbReference type="Pfam" id="PF04314">
    <property type="entry name" value="PCuAC"/>
    <property type="match status" value="1"/>
</dbReference>
<name>A0A2T3QIQ1_PHODM</name>
<reference evidence="1 2" key="1">
    <citation type="submission" date="2018-06" db="EMBL/GenBank/DDBJ databases">
        <authorList>
            <consortium name="Pathogen Informatics"/>
            <person name="Doyle S."/>
        </authorList>
    </citation>
    <scope>NUCLEOTIDE SEQUENCE [LARGE SCALE GENOMIC DNA]</scope>
    <source>
        <strain evidence="1 2">NCTC11647</strain>
    </source>
</reference>
<dbReference type="AlphaFoldDB" id="A0A2T3QIQ1"/>
<accession>A0A2T3QIQ1</accession>
<dbReference type="EMBL" id="UATL01000005">
    <property type="protein sequence ID" value="SPY44155.1"/>
    <property type="molecule type" value="Genomic_DNA"/>
</dbReference>
<dbReference type="InterPro" id="IPR036182">
    <property type="entry name" value="PCuAC_sf"/>
</dbReference>
<gene>
    <name evidence="1" type="ORF">NCTC11647_03092</name>
</gene>
<evidence type="ECO:0000313" key="2">
    <source>
        <dbReference type="Proteomes" id="UP000251647"/>
    </source>
</evidence>